<dbReference type="InterPro" id="IPR016181">
    <property type="entry name" value="Acyl_CoA_acyltransferase"/>
</dbReference>
<evidence type="ECO:0000256" key="4">
    <source>
        <dbReference type="ARBA" id="ARBA00022989"/>
    </source>
</evidence>
<dbReference type="SUPFAM" id="SSF55729">
    <property type="entry name" value="Acyl-CoA N-acyltransferases (Nat)"/>
    <property type="match status" value="1"/>
</dbReference>
<keyword evidence="2" id="KW-1003">Cell membrane</keyword>
<name>A0A8H9IZ12_9PSEU</name>
<proteinExistence type="predicted"/>
<protein>
    <recommendedName>
        <fullName evidence="7">Phosphatidylglycerol lysyltransferase C-terminal domain-containing protein</fullName>
    </recommendedName>
</protein>
<evidence type="ECO:0000256" key="6">
    <source>
        <dbReference type="SAM" id="Phobius"/>
    </source>
</evidence>
<gene>
    <name evidence="8" type="primary">lysS</name>
    <name evidence="8" type="ORF">GCM10017566_36450</name>
</gene>
<feature type="transmembrane region" description="Helical" evidence="6">
    <location>
        <begin position="153"/>
        <end position="177"/>
    </location>
</feature>
<dbReference type="InterPro" id="IPR051211">
    <property type="entry name" value="PG_lysyltransferase"/>
</dbReference>
<feature type="transmembrane region" description="Helical" evidence="6">
    <location>
        <begin position="21"/>
        <end position="48"/>
    </location>
</feature>
<dbReference type="InterPro" id="IPR024320">
    <property type="entry name" value="LPG_synthase_C"/>
</dbReference>
<dbReference type="PANTHER" id="PTHR34697">
    <property type="entry name" value="PHOSPHATIDYLGLYCEROL LYSYLTRANSFERASE"/>
    <property type="match status" value="1"/>
</dbReference>
<keyword evidence="3 6" id="KW-0812">Transmembrane</keyword>
<evidence type="ECO:0000256" key="3">
    <source>
        <dbReference type="ARBA" id="ARBA00022692"/>
    </source>
</evidence>
<evidence type="ECO:0000256" key="2">
    <source>
        <dbReference type="ARBA" id="ARBA00022475"/>
    </source>
</evidence>
<reference evidence="8" key="2">
    <citation type="submission" date="2020-09" db="EMBL/GenBank/DDBJ databases">
        <authorList>
            <person name="Sun Q."/>
            <person name="Zhou Y."/>
        </authorList>
    </citation>
    <scope>NUCLEOTIDE SEQUENCE</scope>
    <source>
        <strain evidence="8">CGMCC 4.7679</strain>
    </source>
</reference>
<accession>A0A8H9IZ12</accession>
<dbReference type="Pfam" id="PF09924">
    <property type="entry name" value="LPG_synthase_C"/>
    <property type="match status" value="1"/>
</dbReference>
<keyword evidence="5 6" id="KW-0472">Membrane</keyword>
<dbReference type="GO" id="GO:0016755">
    <property type="term" value="F:aminoacyltransferase activity"/>
    <property type="evidence" value="ECO:0007669"/>
    <property type="project" value="TreeGrafter"/>
</dbReference>
<dbReference type="GO" id="GO:0055091">
    <property type="term" value="P:phospholipid homeostasis"/>
    <property type="evidence" value="ECO:0007669"/>
    <property type="project" value="TreeGrafter"/>
</dbReference>
<evidence type="ECO:0000313" key="9">
    <source>
        <dbReference type="Proteomes" id="UP000658656"/>
    </source>
</evidence>
<keyword evidence="9" id="KW-1185">Reference proteome</keyword>
<comment type="subcellular location">
    <subcellularLocation>
        <location evidence="1">Cell membrane</location>
        <topology evidence="1">Multi-pass membrane protein</topology>
    </subcellularLocation>
</comment>
<sequence length="576" mass="62820">MVSRPLTGEEHGAPALWRLTGAASVAAITWTTRLVGLIAVLSVVLPAGRRGMRGHVAEWLELPQDATTGAAAVVLVTGVLLILLASGLRRRKRRAWQLALAASVLLALSHLGLRHVLGAGLVSVALAVALLANRRHFIALPDPVTGRWRAVRVFLQLVVAGLVIDFALLSFAPRSFVEPMGWQSRLGEAALALIGISGPAVFHVMWMDDLTASVGLLFGLGAVLVAAYFLLRSAEPAPHVTAEEKARLRELLDRNGERDSLGYFALRDDKFVVFSKSGKAAVTYRVIAGAAVASADPLGDSEAWPGAIEEFLEVCRRHGWVPAAMGCSELGATVWARFDLDVLEIGDEAVVDASTFTLEGRVMRGVRQAVSRTRRAGYEVRVRRTEELSAEELAELETLAATWRGSDTERGFSMALGRMGDPGSVLVTAEQEGRVRGLLQFVPWGTQGLSLDVMRRDRTADNGVNELMISELLLRAPEHGVRYVSLNFAAFRKLLEEGRRIGAGPVARMSAKVLGWASKWIQIETLYRFNAKFQPAWVPRFLVYPGVRELPRVGVAVFEAEGLGGRSQWLRRLLRR</sequence>
<dbReference type="PANTHER" id="PTHR34697:SF2">
    <property type="entry name" value="PHOSPHATIDYLGLYCEROL LYSYLTRANSFERASE"/>
    <property type="match status" value="1"/>
</dbReference>
<feature type="domain" description="Phosphatidylglycerol lysyltransferase C-terminal" evidence="7">
    <location>
        <begin position="249"/>
        <end position="544"/>
    </location>
</feature>
<dbReference type="Proteomes" id="UP000658656">
    <property type="component" value="Unassembled WGS sequence"/>
</dbReference>
<dbReference type="EMBL" id="BNAV01000004">
    <property type="protein sequence ID" value="GHF59582.1"/>
    <property type="molecule type" value="Genomic_DNA"/>
</dbReference>
<dbReference type="GO" id="GO:0005886">
    <property type="term" value="C:plasma membrane"/>
    <property type="evidence" value="ECO:0007669"/>
    <property type="project" value="UniProtKB-SubCell"/>
</dbReference>
<evidence type="ECO:0000256" key="5">
    <source>
        <dbReference type="ARBA" id="ARBA00023136"/>
    </source>
</evidence>
<feature type="transmembrane region" description="Helical" evidence="6">
    <location>
        <begin position="189"/>
        <end position="206"/>
    </location>
</feature>
<evidence type="ECO:0000259" key="7">
    <source>
        <dbReference type="Pfam" id="PF09924"/>
    </source>
</evidence>
<feature type="transmembrane region" description="Helical" evidence="6">
    <location>
        <begin position="68"/>
        <end position="88"/>
    </location>
</feature>
<feature type="transmembrane region" description="Helical" evidence="6">
    <location>
        <begin position="212"/>
        <end position="231"/>
    </location>
</feature>
<feature type="transmembrane region" description="Helical" evidence="6">
    <location>
        <begin position="100"/>
        <end position="133"/>
    </location>
</feature>
<evidence type="ECO:0000313" key="8">
    <source>
        <dbReference type="EMBL" id="GHF59582.1"/>
    </source>
</evidence>
<comment type="caution">
    <text evidence="8">The sequence shown here is derived from an EMBL/GenBank/DDBJ whole genome shotgun (WGS) entry which is preliminary data.</text>
</comment>
<keyword evidence="4 6" id="KW-1133">Transmembrane helix</keyword>
<reference evidence="8" key="1">
    <citation type="journal article" date="2014" name="Int. J. Syst. Evol. Microbiol.">
        <title>Complete genome sequence of Corynebacterium casei LMG S-19264T (=DSM 44701T), isolated from a smear-ripened cheese.</title>
        <authorList>
            <consortium name="US DOE Joint Genome Institute (JGI-PGF)"/>
            <person name="Walter F."/>
            <person name="Albersmeier A."/>
            <person name="Kalinowski J."/>
            <person name="Ruckert C."/>
        </authorList>
    </citation>
    <scope>NUCLEOTIDE SEQUENCE</scope>
    <source>
        <strain evidence="8">CGMCC 4.7679</strain>
    </source>
</reference>
<evidence type="ECO:0000256" key="1">
    <source>
        <dbReference type="ARBA" id="ARBA00004651"/>
    </source>
</evidence>
<dbReference type="AlphaFoldDB" id="A0A8H9IZ12"/>
<organism evidence="8 9">
    <name type="scientific">Amycolatopsis bartoniae</name>
    <dbReference type="NCBI Taxonomy" id="941986"/>
    <lineage>
        <taxon>Bacteria</taxon>
        <taxon>Bacillati</taxon>
        <taxon>Actinomycetota</taxon>
        <taxon>Actinomycetes</taxon>
        <taxon>Pseudonocardiales</taxon>
        <taxon>Pseudonocardiaceae</taxon>
        <taxon>Amycolatopsis</taxon>
    </lineage>
</organism>